<sequence length="730" mass="82083">MSTSVDINHNFDGQRHWFKQFTYTNPTLRDAEKAGPLDPVPTHFHRDILNRETWRPRDLLRYISPSYGKPYHMLVQAASSPDIQPQGEWRRRRVGGNAPTLLRVSSWAIGNELDSAQNIALAVGRSILVLPIIIFIAVYGITNGDGKNSDKYTRFPHKCYEYPKHALNQLDAAPNAAQWIKGQRQDDGDKTYITKGEQNRLLRPRALVVFRNNKWEVVEDGSFSGPYIFISFAAAQYQRPAPTDQNPGKTELDQEAIDLRARKLTLHHGMEAYWADFHCRAELQPEATDDVHRFCDVTRGAEKVCVVLPDRSPQALVFFGQRLWCLPEILLARDHKVSVCTPDFQNKDGVDNIEVVDIMEFTHRSWARKLTPSNEIIHDGNDEIFRLLAEHYTGSLSLSRLELIQVALKALKSRQFTEFQRGDIAYALMTLLTKRPRMDPSDTEEQALARLSLANDSDQIVERMACMDGIRMTGKPAWFNLEDDLGANLWDIQPLCQVAGVCHDASLILDGAHAISIRWKDIPRIYSLRRRSWKKLGADWALAFGPLLFIVGCVLVAQGSSVGGLGAFFLVLGLIILLSAPFAVLILYGGKVWGATPWLVGFEGTLPLDQIETLTFGNSIGRLQYTPSSGPYCTRKENERIGGEPQFNVSDLPLGHRFFTLIDTGTMTVTVFSAERPPSVALLAGKEGGMLRAILCSYERSNNGLRKECVLRMETPMWDASDAMGWVKLT</sequence>
<evidence type="ECO:0000313" key="2">
    <source>
        <dbReference type="EMBL" id="ATZ54256.1"/>
    </source>
</evidence>
<feature type="transmembrane region" description="Helical" evidence="1">
    <location>
        <begin position="565"/>
        <end position="588"/>
    </location>
</feature>
<keyword evidence="1" id="KW-0812">Transmembrane</keyword>
<reference evidence="2 3" key="1">
    <citation type="journal article" date="2011" name="PLoS Genet.">
        <title>Genomic analysis of the necrotrophic fungal pathogens Sclerotinia sclerotiorum and Botrytis cinerea.</title>
        <authorList>
            <person name="Amselem J."/>
            <person name="Cuomo C.A."/>
            <person name="van Kan J.A."/>
            <person name="Viaud M."/>
            <person name="Benito E.P."/>
            <person name="Couloux A."/>
            <person name="Coutinho P.M."/>
            <person name="de Vries R.P."/>
            <person name="Dyer P.S."/>
            <person name="Fillinger S."/>
            <person name="Fournier E."/>
            <person name="Gout L."/>
            <person name="Hahn M."/>
            <person name="Kohn L."/>
            <person name="Lapalu N."/>
            <person name="Plummer K.M."/>
            <person name="Pradier J.M."/>
            <person name="Quevillon E."/>
            <person name="Sharon A."/>
            <person name="Simon A."/>
            <person name="ten Have A."/>
            <person name="Tudzynski B."/>
            <person name="Tudzynski P."/>
            <person name="Wincker P."/>
            <person name="Andrew M."/>
            <person name="Anthouard V."/>
            <person name="Beever R.E."/>
            <person name="Beffa R."/>
            <person name="Benoit I."/>
            <person name="Bouzid O."/>
            <person name="Brault B."/>
            <person name="Chen Z."/>
            <person name="Choquer M."/>
            <person name="Collemare J."/>
            <person name="Cotton P."/>
            <person name="Danchin E.G."/>
            <person name="Da Silva C."/>
            <person name="Gautier A."/>
            <person name="Giraud C."/>
            <person name="Giraud T."/>
            <person name="Gonzalez C."/>
            <person name="Grossetete S."/>
            <person name="Guldener U."/>
            <person name="Henrissat B."/>
            <person name="Howlett B.J."/>
            <person name="Kodira C."/>
            <person name="Kretschmer M."/>
            <person name="Lappartient A."/>
            <person name="Leroch M."/>
            <person name="Levis C."/>
            <person name="Mauceli E."/>
            <person name="Neuveglise C."/>
            <person name="Oeser B."/>
            <person name="Pearson M."/>
            <person name="Poulain J."/>
            <person name="Poussereau N."/>
            <person name="Quesneville H."/>
            <person name="Rascle C."/>
            <person name="Schumacher J."/>
            <person name="Segurens B."/>
            <person name="Sexton A."/>
            <person name="Silva E."/>
            <person name="Sirven C."/>
            <person name="Soanes D.M."/>
            <person name="Talbot N.J."/>
            <person name="Templeton M."/>
            <person name="Yandava C."/>
            <person name="Yarden O."/>
            <person name="Zeng Q."/>
            <person name="Rollins J.A."/>
            <person name="Lebrun M.H."/>
            <person name="Dickman M."/>
        </authorList>
    </citation>
    <scope>NUCLEOTIDE SEQUENCE [LARGE SCALE GENOMIC DNA]</scope>
    <source>
        <strain evidence="2 3">B05.10</strain>
    </source>
</reference>
<reference evidence="2 3" key="2">
    <citation type="journal article" date="2012" name="Eukaryot. Cell">
        <title>Genome update of Botrytis cinerea strains B05.10 and T4.</title>
        <authorList>
            <person name="Staats M."/>
            <person name="van Kan J.A."/>
        </authorList>
    </citation>
    <scope>NUCLEOTIDE SEQUENCE [LARGE SCALE GENOMIC DNA]</scope>
    <source>
        <strain evidence="2 3">B05.10</strain>
    </source>
</reference>
<dbReference type="OrthoDB" id="2624308at2759"/>
<evidence type="ECO:0008006" key="4">
    <source>
        <dbReference type="Google" id="ProtNLM"/>
    </source>
</evidence>
<dbReference type="EMBL" id="CP009814">
    <property type="protein sequence ID" value="ATZ54256.1"/>
    <property type="molecule type" value="Genomic_DNA"/>
</dbReference>
<keyword evidence="3" id="KW-1185">Reference proteome</keyword>
<dbReference type="GeneID" id="5437554"/>
<proteinExistence type="predicted"/>
<keyword evidence="1" id="KW-1133">Transmembrane helix</keyword>
<name>A0A384JUI2_BOTFB</name>
<accession>A0A384JUI2</accession>
<dbReference type="OMA" id="SIRWKDI"/>
<dbReference type="VEuPathDB" id="FungiDB:Bcin10g02710"/>
<gene>
    <name evidence="2" type="ORF">BCIN_10g02710</name>
</gene>
<dbReference type="Proteomes" id="UP000001798">
    <property type="component" value="Chromosome 10"/>
</dbReference>
<feature type="transmembrane region" description="Helical" evidence="1">
    <location>
        <begin position="540"/>
        <end position="559"/>
    </location>
</feature>
<keyword evidence="1" id="KW-0472">Membrane</keyword>
<evidence type="ECO:0000313" key="3">
    <source>
        <dbReference type="Proteomes" id="UP000001798"/>
    </source>
</evidence>
<organism evidence="2 3">
    <name type="scientific">Botryotinia fuckeliana (strain B05.10)</name>
    <name type="common">Noble rot fungus</name>
    <name type="synonym">Botrytis cinerea</name>
    <dbReference type="NCBI Taxonomy" id="332648"/>
    <lineage>
        <taxon>Eukaryota</taxon>
        <taxon>Fungi</taxon>
        <taxon>Dikarya</taxon>
        <taxon>Ascomycota</taxon>
        <taxon>Pezizomycotina</taxon>
        <taxon>Leotiomycetes</taxon>
        <taxon>Helotiales</taxon>
        <taxon>Sclerotiniaceae</taxon>
        <taxon>Botrytis</taxon>
    </lineage>
</organism>
<reference evidence="2 3" key="3">
    <citation type="journal article" date="2017" name="Mol. Plant Pathol.">
        <title>A gapless genome sequence of the fungus Botrytis cinerea.</title>
        <authorList>
            <person name="Van Kan J.A."/>
            <person name="Stassen J.H."/>
            <person name="Mosbach A."/>
            <person name="Van Der Lee T.A."/>
            <person name="Faino L."/>
            <person name="Farmer A.D."/>
            <person name="Papasotiriou D.G."/>
            <person name="Zhou S."/>
            <person name="Seidl M.F."/>
            <person name="Cottam E."/>
            <person name="Edel D."/>
            <person name="Hahn M."/>
            <person name="Schwartz D.C."/>
            <person name="Dietrich R.A."/>
            <person name="Widdison S."/>
            <person name="Scalliet G."/>
        </authorList>
    </citation>
    <scope>NUCLEOTIDE SEQUENCE [LARGE SCALE GENOMIC DNA]</scope>
    <source>
        <strain evidence="2 3">B05.10</strain>
    </source>
</reference>
<dbReference type="AlphaFoldDB" id="A0A384JUI2"/>
<dbReference type="RefSeq" id="XP_001556969.1">
    <property type="nucleotide sequence ID" value="XM_001556919.2"/>
</dbReference>
<dbReference type="KEGG" id="bfu:BCIN_10g02710"/>
<feature type="transmembrane region" description="Helical" evidence="1">
    <location>
        <begin position="119"/>
        <end position="141"/>
    </location>
</feature>
<protein>
    <recommendedName>
        <fullName evidence="4">3-hydroxyisobutyrate dehydrogenase protein</fullName>
    </recommendedName>
</protein>
<evidence type="ECO:0000256" key="1">
    <source>
        <dbReference type="SAM" id="Phobius"/>
    </source>
</evidence>